<dbReference type="Proteomes" id="UP001500221">
    <property type="component" value="Unassembled WGS sequence"/>
</dbReference>
<name>A0ABP9PEY5_9ACTN</name>
<comment type="caution">
    <text evidence="1">The sequence shown here is derived from an EMBL/GenBank/DDBJ whole genome shotgun (WGS) entry which is preliminary data.</text>
</comment>
<keyword evidence="2" id="KW-1185">Reference proteome</keyword>
<reference evidence="2" key="1">
    <citation type="journal article" date="2019" name="Int. J. Syst. Evol. Microbiol.">
        <title>The Global Catalogue of Microorganisms (GCM) 10K type strain sequencing project: providing services to taxonomists for standard genome sequencing and annotation.</title>
        <authorList>
            <consortium name="The Broad Institute Genomics Platform"/>
            <consortium name="The Broad Institute Genome Sequencing Center for Infectious Disease"/>
            <person name="Wu L."/>
            <person name="Ma J."/>
        </authorList>
    </citation>
    <scope>NUCLEOTIDE SEQUENCE [LARGE SCALE GENOMIC DNA]</scope>
    <source>
        <strain evidence="2">JCM 18459</strain>
    </source>
</reference>
<organism evidence="1 2">
    <name type="scientific">Nocardioides marinquilinus</name>
    <dbReference type="NCBI Taxonomy" id="1210400"/>
    <lineage>
        <taxon>Bacteria</taxon>
        <taxon>Bacillati</taxon>
        <taxon>Actinomycetota</taxon>
        <taxon>Actinomycetes</taxon>
        <taxon>Propionibacteriales</taxon>
        <taxon>Nocardioidaceae</taxon>
        <taxon>Nocardioides</taxon>
    </lineage>
</organism>
<evidence type="ECO:0000313" key="1">
    <source>
        <dbReference type="EMBL" id="GAA5145517.1"/>
    </source>
</evidence>
<accession>A0ABP9PEY5</accession>
<sequence length="547" mass="58711">MPPGGVSPPAHADTYLRPVRPHGAPVAGALTLVLLVTLLALPGGVVTPSAMASPPAALVGSDGVGRVVTIAREPGSLGYLGQRPTRVFAGDEVALSYPPNHRSIALEMERDGETYEIEFLIPHDQTWVEGRTYRAAGAPGRGSPWTGMVHLTSNHTSCGGSPIAFTVHEMLPDLSRFRIGYTVSCGAGWTMNHGEVLWGTDGGVETSPEVRWPDAEVGERLDHGGGVLVANAGETPLVAARAPYLTGRHAGDYRVTGTCDVVSPGSSCYATVAVAPRAPGEREASWHLPLADGGEVVVPLRTYAFGGITRWRSVKTYRDGRRVVVRGGPDSDVVVGSEPLVGDDDTLPSKREVWALIEQNQGQSRFTAPRGRPLRVGRYGGADHSALRDDAAPGINVARDYSYCTKTQAAFHVHEIAVDEDGDVARLAVSYTQACGGFAIRGYIAFRAQREPALPLAPRLRVLTPDRRYRRGETADLRVRVSGADRLGLTEVRVHRDGRVLRTERRPVPPSGVVVVRQRVLGPVRVSVRLVDEPWTAAVSRRLLLKG</sequence>
<gene>
    <name evidence="1" type="ORF">GCM10023340_14980</name>
</gene>
<evidence type="ECO:0000313" key="2">
    <source>
        <dbReference type="Proteomes" id="UP001500221"/>
    </source>
</evidence>
<dbReference type="Gene3D" id="2.60.40.10">
    <property type="entry name" value="Immunoglobulins"/>
    <property type="match status" value="1"/>
</dbReference>
<dbReference type="EMBL" id="BAABKG010000002">
    <property type="protein sequence ID" value="GAA5145517.1"/>
    <property type="molecule type" value="Genomic_DNA"/>
</dbReference>
<dbReference type="InterPro" id="IPR013783">
    <property type="entry name" value="Ig-like_fold"/>
</dbReference>
<proteinExistence type="predicted"/>
<protein>
    <submittedName>
        <fullName evidence="1">Uncharacterized protein</fullName>
    </submittedName>
</protein>